<evidence type="ECO:0000256" key="2">
    <source>
        <dbReference type="ARBA" id="ARBA00022748"/>
    </source>
</evidence>
<accession>A0ABV5H4R1</accession>
<keyword evidence="4" id="KW-0676">Redox-active center</keyword>
<keyword evidence="3" id="KW-1015">Disulfide bond</keyword>
<dbReference type="PROSITE" id="PS51352">
    <property type="entry name" value="THIOREDOXIN_2"/>
    <property type="match status" value="1"/>
</dbReference>
<evidence type="ECO:0000313" key="6">
    <source>
        <dbReference type="EMBL" id="MFB9106855.1"/>
    </source>
</evidence>
<evidence type="ECO:0000256" key="3">
    <source>
        <dbReference type="ARBA" id="ARBA00023157"/>
    </source>
</evidence>
<reference evidence="6 7" key="1">
    <citation type="submission" date="2024-09" db="EMBL/GenBank/DDBJ databases">
        <authorList>
            <person name="Sun Q."/>
            <person name="Mori K."/>
        </authorList>
    </citation>
    <scope>NUCLEOTIDE SEQUENCE [LARGE SCALE GENOMIC DNA]</scope>
    <source>
        <strain evidence="6 7">CECT 8300</strain>
    </source>
</reference>
<comment type="caution">
    <text evidence="6">The sequence shown here is derived from an EMBL/GenBank/DDBJ whole genome shotgun (WGS) entry which is preliminary data.</text>
</comment>
<evidence type="ECO:0000313" key="7">
    <source>
        <dbReference type="Proteomes" id="UP001589590"/>
    </source>
</evidence>
<dbReference type="SUPFAM" id="SSF52833">
    <property type="entry name" value="Thioredoxin-like"/>
    <property type="match status" value="1"/>
</dbReference>
<dbReference type="InterPro" id="IPR013766">
    <property type="entry name" value="Thioredoxin_domain"/>
</dbReference>
<proteinExistence type="predicted"/>
<dbReference type="Pfam" id="PF13905">
    <property type="entry name" value="Thioredoxin_8"/>
    <property type="match status" value="1"/>
</dbReference>
<keyword evidence="2" id="KW-0201">Cytochrome c-type biogenesis</keyword>
<dbReference type="InterPro" id="IPR012336">
    <property type="entry name" value="Thioredoxin-like_fold"/>
</dbReference>
<dbReference type="PANTHER" id="PTHR42852:SF6">
    <property type="entry name" value="THIOL:DISULFIDE INTERCHANGE PROTEIN DSBE"/>
    <property type="match status" value="1"/>
</dbReference>
<evidence type="ECO:0000256" key="4">
    <source>
        <dbReference type="ARBA" id="ARBA00023284"/>
    </source>
</evidence>
<evidence type="ECO:0000256" key="1">
    <source>
        <dbReference type="ARBA" id="ARBA00004196"/>
    </source>
</evidence>
<feature type="domain" description="Thioredoxin" evidence="5">
    <location>
        <begin position="313"/>
        <end position="457"/>
    </location>
</feature>
<gene>
    <name evidence="6" type="ORF">ACFFU1_18245</name>
</gene>
<evidence type="ECO:0000259" key="5">
    <source>
        <dbReference type="PROSITE" id="PS51352"/>
    </source>
</evidence>
<keyword evidence="7" id="KW-1185">Reference proteome</keyword>
<dbReference type="InterPro" id="IPR050553">
    <property type="entry name" value="Thioredoxin_ResA/DsbE_sf"/>
</dbReference>
<sequence>MKNIVKLFCILCLVSCKKDHEKDYIILSGEIANKIQDYIVVSINNTEIKDTIQLSSTGHFIDTLKVDNGAHLISHGKVYLRPYFEKGYNVTLKFDANDFNNTLTYAGKGAEANNYILAKRQKELKLIKNRKHFYSLSEKDYKETVAKIKDTSISLLAKNLKISNDFRKKELRNIRYEYINNLLSYEEFHNYFTKDNTFKVSEQFLPDLKDFDFNNGDDYLFSSAYKRILNINLKKTAKTLIEENKMPRDIANLKEIAAIQNDTIRNSLLYSESVYGITYTSSLDEFYKIFMEGSTNSDHKATISDNYKKLKKVEKGQVSPQFVDYKNYSGGTKSLSDFKGKYVYIDVWATWCAPCKKEIPSLKEIEKTYHNKNIEFISISIDKTSDYEKWKRMVSKENLGGVQLFADNAWESQFIQEYLIKGIPRFILLDPQGHILTANAPRPSEPELIGLFNELSI</sequence>
<dbReference type="CDD" id="cd02966">
    <property type="entry name" value="TlpA_like_family"/>
    <property type="match status" value="1"/>
</dbReference>
<dbReference type="RefSeq" id="WP_290270889.1">
    <property type="nucleotide sequence ID" value="NZ_JAUFQP010000010.1"/>
</dbReference>
<name>A0ABV5H4R1_9FLAO</name>
<comment type="subcellular location">
    <subcellularLocation>
        <location evidence="1">Cell envelope</location>
    </subcellularLocation>
</comment>
<protein>
    <submittedName>
        <fullName evidence="6">TlpA family protein disulfide reductase</fullName>
    </submittedName>
</protein>
<dbReference type="InterPro" id="IPR036249">
    <property type="entry name" value="Thioredoxin-like_sf"/>
</dbReference>
<dbReference type="PANTHER" id="PTHR42852">
    <property type="entry name" value="THIOL:DISULFIDE INTERCHANGE PROTEIN DSBE"/>
    <property type="match status" value="1"/>
</dbReference>
<dbReference type="Proteomes" id="UP001589590">
    <property type="component" value="Unassembled WGS sequence"/>
</dbReference>
<organism evidence="6 7">
    <name type="scientific">Algibacter miyuki</name>
    <dbReference type="NCBI Taxonomy" id="1306933"/>
    <lineage>
        <taxon>Bacteria</taxon>
        <taxon>Pseudomonadati</taxon>
        <taxon>Bacteroidota</taxon>
        <taxon>Flavobacteriia</taxon>
        <taxon>Flavobacteriales</taxon>
        <taxon>Flavobacteriaceae</taxon>
        <taxon>Algibacter</taxon>
    </lineage>
</organism>
<dbReference type="EMBL" id="JBHMFA010000035">
    <property type="protein sequence ID" value="MFB9106855.1"/>
    <property type="molecule type" value="Genomic_DNA"/>
</dbReference>
<dbReference type="Gene3D" id="3.40.30.10">
    <property type="entry name" value="Glutaredoxin"/>
    <property type="match status" value="1"/>
</dbReference>